<dbReference type="AlphaFoldDB" id="A0A151I5S4"/>
<sequence>MDYQEGLMIISHGPCSSGTFYIVNLYYERCGCYF</sequence>
<dbReference type="Proteomes" id="UP000078540">
    <property type="component" value="Unassembled WGS sequence"/>
</dbReference>
<keyword evidence="2" id="KW-1185">Reference proteome</keyword>
<accession>A0A151I5S4</accession>
<dbReference type="EMBL" id="KQ976412">
    <property type="protein sequence ID" value="KYM90516.1"/>
    <property type="molecule type" value="Genomic_DNA"/>
</dbReference>
<organism evidence="1 2">
    <name type="scientific">Atta colombica</name>
    <dbReference type="NCBI Taxonomy" id="520822"/>
    <lineage>
        <taxon>Eukaryota</taxon>
        <taxon>Metazoa</taxon>
        <taxon>Ecdysozoa</taxon>
        <taxon>Arthropoda</taxon>
        <taxon>Hexapoda</taxon>
        <taxon>Insecta</taxon>
        <taxon>Pterygota</taxon>
        <taxon>Neoptera</taxon>
        <taxon>Endopterygota</taxon>
        <taxon>Hymenoptera</taxon>
        <taxon>Apocrita</taxon>
        <taxon>Aculeata</taxon>
        <taxon>Formicoidea</taxon>
        <taxon>Formicidae</taxon>
        <taxon>Myrmicinae</taxon>
        <taxon>Atta</taxon>
    </lineage>
</organism>
<reference evidence="1 2" key="1">
    <citation type="submission" date="2015-09" db="EMBL/GenBank/DDBJ databases">
        <title>Atta colombica WGS genome.</title>
        <authorList>
            <person name="Nygaard S."/>
            <person name="Hu H."/>
            <person name="Boomsma J."/>
            <person name="Zhang G."/>
        </authorList>
    </citation>
    <scope>NUCLEOTIDE SEQUENCE [LARGE SCALE GENOMIC DNA]</scope>
    <source>
        <strain evidence="1">Treedump-2</strain>
        <tissue evidence="1">Whole body</tissue>
    </source>
</reference>
<evidence type="ECO:0000313" key="1">
    <source>
        <dbReference type="EMBL" id="KYM90516.1"/>
    </source>
</evidence>
<proteinExistence type="predicted"/>
<name>A0A151I5S4_9HYME</name>
<protein>
    <submittedName>
        <fullName evidence="1">Uncharacterized protein</fullName>
    </submittedName>
</protein>
<gene>
    <name evidence="1" type="ORF">ALC53_01770</name>
</gene>
<evidence type="ECO:0000313" key="2">
    <source>
        <dbReference type="Proteomes" id="UP000078540"/>
    </source>
</evidence>